<name>A0A371HPU7_MUCPR</name>
<dbReference type="AlphaFoldDB" id="A0A371HPU7"/>
<dbReference type="InterPro" id="IPR036397">
    <property type="entry name" value="RNaseH_sf"/>
</dbReference>
<evidence type="ECO:0000313" key="5">
    <source>
        <dbReference type="Proteomes" id="UP000257109"/>
    </source>
</evidence>
<dbReference type="Gene3D" id="3.30.420.10">
    <property type="entry name" value="Ribonuclease H-like superfamily/Ribonuclease H"/>
    <property type="match status" value="1"/>
</dbReference>
<keyword evidence="1" id="KW-0862">Zinc</keyword>
<evidence type="ECO:0000313" key="4">
    <source>
        <dbReference type="EMBL" id="RDY04714.1"/>
    </source>
</evidence>
<dbReference type="GO" id="GO:0003676">
    <property type="term" value="F:nucleic acid binding"/>
    <property type="evidence" value="ECO:0007669"/>
    <property type="project" value="InterPro"/>
</dbReference>
<keyword evidence="1" id="KW-0479">Metal-binding</keyword>
<comment type="caution">
    <text evidence="4">The sequence shown here is derived from an EMBL/GenBank/DDBJ whole genome shotgun (WGS) entry which is preliminary data.</text>
</comment>
<sequence>MIITPIAKRSYYSTAYHSSKRNITLINKRAVLTLEKRTTPNNSWRDEQSNKEGESQFEEEDNEEEQQRRRRPNQNNQRRHRNRRKDDLGGIKIKVPSFKGKSDLEAYLEWKMRVDQIFSCQSYSKGNKVKLATLEFTNYVLVWWDQMQKERARYGERPLRTWEEIKAIMRRRFVSSYFHKELHDKLQRLYDDYHKEMEMTMVRANILEDQEATMARFLNGLNRDITDNNSKKEVVGSHSKVVDSKKNQIETNLSKNQDMKCFKCLGRGHITSQCPNKRTMIMKDNGEVEIERKDDNEELPHDGDLLVVRKVLNMQEKGKDESQRENIFHTRCLVQGKDFQYVFPYEVSSGLPPIREIEHHINLITGATLPIRPTYRSNPNETKEIQKQVNDNRPAYRNRLASWEECLPDVDFAYNRVVHSTTNHSPFEVVYDFNPLTPLDLILLSMHKQVHQDGKKKTEYVRQLHEKVKQQIVKKTRQYANQADKGHKKLLQRFGLTDMAHTIDKILAGADRESIDVFECFQPPQDIREAELIPRKASHRAAQHKFDHILQNIGAKVGIQSNATHLFCIDSVALQLPLILPRAPCSDMASIEFVRQRSASNTPSGSLRNWDLESTQIEYFA</sequence>
<feature type="domain" description="CCHC-type" evidence="3">
    <location>
        <begin position="260"/>
        <end position="276"/>
    </location>
</feature>
<dbReference type="InterPro" id="IPR036875">
    <property type="entry name" value="Znf_CCHC_sf"/>
</dbReference>
<keyword evidence="1" id="KW-0863">Zinc-finger</keyword>
<feature type="region of interest" description="Disordered" evidence="2">
    <location>
        <begin position="37"/>
        <end position="86"/>
    </location>
</feature>
<keyword evidence="5" id="KW-1185">Reference proteome</keyword>
<dbReference type="SMART" id="SM00343">
    <property type="entry name" value="ZnF_C2HC"/>
    <property type="match status" value="1"/>
</dbReference>
<reference evidence="4" key="1">
    <citation type="submission" date="2018-05" db="EMBL/GenBank/DDBJ databases">
        <title>Draft genome of Mucuna pruriens seed.</title>
        <authorList>
            <person name="Nnadi N.E."/>
            <person name="Vos R."/>
            <person name="Hasami M.H."/>
            <person name="Devisetty U.K."/>
            <person name="Aguiy J.C."/>
        </authorList>
    </citation>
    <scope>NUCLEOTIDE SEQUENCE [LARGE SCALE GENOMIC DNA]</scope>
    <source>
        <strain evidence="4">JCA_2017</strain>
    </source>
</reference>
<feature type="compositionally biased region" description="Basic and acidic residues" evidence="2">
    <location>
        <begin position="37"/>
        <end position="54"/>
    </location>
</feature>
<organism evidence="4 5">
    <name type="scientific">Mucuna pruriens</name>
    <name type="common">Velvet bean</name>
    <name type="synonym">Dolichos pruriens</name>
    <dbReference type="NCBI Taxonomy" id="157652"/>
    <lineage>
        <taxon>Eukaryota</taxon>
        <taxon>Viridiplantae</taxon>
        <taxon>Streptophyta</taxon>
        <taxon>Embryophyta</taxon>
        <taxon>Tracheophyta</taxon>
        <taxon>Spermatophyta</taxon>
        <taxon>Magnoliopsida</taxon>
        <taxon>eudicotyledons</taxon>
        <taxon>Gunneridae</taxon>
        <taxon>Pentapetalae</taxon>
        <taxon>rosids</taxon>
        <taxon>fabids</taxon>
        <taxon>Fabales</taxon>
        <taxon>Fabaceae</taxon>
        <taxon>Papilionoideae</taxon>
        <taxon>50 kb inversion clade</taxon>
        <taxon>NPAAA clade</taxon>
        <taxon>indigoferoid/millettioid clade</taxon>
        <taxon>Phaseoleae</taxon>
        <taxon>Mucuna</taxon>
    </lineage>
</organism>
<dbReference type="PANTHER" id="PTHR35046:SF9">
    <property type="entry name" value="RNA-DIRECTED DNA POLYMERASE"/>
    <property type="match status" value="1"/>
</dbReference>
<dbReference type="InterPro" id="IPR001878">
    <property type="entry name" value="Znf_CCHC"/>
</dbReference>
<feature type="compositionally biased region" description="Basic residues" evidence="2">
    <location>
        <begin position="68"/>
        <end position="83"/>
    </location>
</feature>
<dbReference type="Proteomes" id="UP000257109">
    <property type="component" value="Unassembled WGS sequence"/>
</dbReference>
<dbReference type="SUPFAM" id="SSF57756">
    <property type="entry name" value="Retrovirus zinc finger-like domains"/>
    <property type="match status" value="1"/>
</dbReference>
<dbReference type="Pfam" id="PF03732">
    <property type="entry name" value="Retrotrans_gag"/>
    <property type="match status" value="1"/>
</dbReference>
<dbReference type="OrthoDB" id="1731207at2759"/>
<dbReference type="EMBL" id="QJKJ01002028">
    <property type="protein sequence ID" value="RDY04714.1"/>
    <property type="molecule type" value="Genomic_DNA"/>
</dbReference>
<evidence type="ECO:0000259" key="3">
    <source>
        <dbReference type="PROSITE" id="PS50158"/>
    </source>
</evidence>
<evidence type="ECO:0000256" key="1">
    <source>
        <dbReference type="PROSITE-ProRule" id="PRU00047"/>
    </source>
</evidence>
<protein>
    <recommendedName>
        <fullName evidence="3">CCHC-type domain-containing protein</fullName>
    </recommendedName>
</protein>
<dbReference type="PROSITE" id="PS50158">
    <property type="entry name" value="ZF_CCHC"/>
    <property type="match status" value="1"/>
</dbReference>
<proteinExistence type="predicted"/>
<dbReference type="InterPro" id="IPR005162">
    <property type="entry name" value="Retrotrans_gag_dom"/>
</dbReference>
<evidence type="ECO:0000256" key="2">
    <source>
        <dbReference type="SAM" id="MobiDB-lite"/>
    </source>
</evidence>
<feature type="non-terminal residue" evidence="4">
    <location>
        <position position="1"/>
    </location>
</feature>
<accession>A0A371HPU7</accession>
<dbReference type="GO" id="GO:0008270">
    <property type="term" value="F:zinc ion binding"/>
    <property type="evidence" value="ECO:0007669"/>
    <property type="project" value="UniProtKB-KW"/>
</dbReference>
<feature type="compositionally biased region" description="Acidic residues" evidence="2">
    <location>
        <begin position="55"/>
        <end position="64"/>
    </location>
</feature>
<dbReference type="PANTHER" id="PTHR35046">
    <property type="entry name" value="ZINC KNUCKLE (CCHC-TYPE) FAMILY PROTEIN"/>
    <property type="match status" value="1"/>
</dbReference>
<gene>
    <name evidence="4" type="ORF">CR513_11536</name>
</gene>